<accession>A0ABP0VIW1</accession>
<feature type="region of interest" description="Disordered" evidence="6">
    <location>
        <begin position="438"/>
        <end position="473"/>
    </location>
</feature>
<dbReference type="PROSITE" id="PS00107">
    <property type="entry name" value="PROTEIN_KINASE_ATP"/>
    <property type="match status" value="1"/>
</dbReference>
<feature type="compositionally biased region" description="Low complexity" evidence="6">
    <location>
        <begin position="339"/>
        <end position="351"/>
    </location>
</feature>
<organism evidence="8 9">
    <name type="scientific">Sphagnum jensenii</name>
    <dbReference type="NCBI Taxonomy" id="128206"/>
    <lineage>
        <taxon>Eukaryota</taxon>
        <taxon>Viridiplantae</taxon>
        <taxon>Streptophyta</taxon>
        <taxon>Embryophyta</taxon>
        <taxon>Bryophyta</taxon>
        <taxon>Sphagnophytina</taxon>
        <taxon>Sphagnopsida</taxon>
        <taxon>Sphagnales</taxon>
        <taxon>Sphagnaceae</taxon>
        <taxon>Sphagnum</taxon>
    </lineage>
</organism>
<evidence type="ECO:0000256" key="1">
    <source>
        <dbReference type="ARBA" id="ARBA00022679"/>
    </source>
</evidence>
<name>A0ABP0VIW1_9BRYO</name>
<evidence type="ECO:0000313" key="8">
    <source>
        <dbReference type="EMBL" id="CAK9254362.1"/>
    </source>
</evidence>
<evidence type="ECO:0000259" key="7">
    <source>
        <dbReference type="PROSITE" id="PS50011"/>
    </source>
</evidence>
<dbReference type="SMART" id="SM00220">
    <property type="entry name" value="S_TKc"/>
    <property type="match status" value="1"/>
</dbReference>
<gene>
    <name evidence="8" type="ORF">CSSPJE1EN1_LOCUS29740</name>
</gene>
<dbReference type="PROSITE" id="PS00108">
    <property type="entry name" value="PROTEIN_KINASE_ST"/>
    <property type="match status" value="1"/>
</dbReference>
<feature type="region of interest" description="Disordered" evidence="6">
    <location>
        <begin position="339"/>
        <end position="375"/>
    </location>
</feature>
<dbReference type="Pfam" id="PF24497">
    <property type="entry name" value="MIT_ATG1"/>
    <property type="match status" value="1"/>
</dbReference>
<evidence type="ECO:0000256" key="6">
    <source>
        <dbReference type="SAM" id="MobiDB-lite"/>
    </source>
</evidence>
<proteinExistence type="predicted"/>
<comment type="caution">
    <text evidence="8">The sequence shown here is derived from an EMBL/GenBank/DDBJ whole genome shotgun (WGS) entry which is preliminary data.</text>
</comment>
<evidence type="ECO:0000313" key="9">
    <source>
        <dbReference type="Proteomes" id="UP001497444"/>
    </source>
</evidence>
<dbReference type="CDD" id="cd14009">
    <property type="entry name" value="STKc_ATG1_ULK_like"/>
    <property type="match status" value="1"/>
</dbReference>
<keyword evidence="2 5" id="KW-0547">Nucleotide-binding</keyword>
<dbReference type="Proteomes" id="UP001497444">
    <property type="component" value="Unassembled WGS sequence"/>
</dbReference>
<dbReference type="SUPFAM" id="SSF56112">
    <property type="entry name" value="Protein kinase-like (PK-like)"/>
    <property type="match status" value="1"/>
</dbReference>
<dbReference type="InterPro" id="IPR008271">
    <property type="entry name" value="Ser/Thr_kinase_AS"/>
</dbReference>
<dbReference type="InterPro" id="IPR056281">
    <property type="entry name" value="MIT_ATG1a/b/c"/>
</dbReference>
<dbReference type="InterPro" id="IPR011009">
    <property type="entry name" value="Kinase-like_dom_sf"/>
</dbReference>
<keyword evidence="3" id="KW-0418">Kinase</keyword>
<dbReference type="InterPro" id="IPR017441">
    <property type="entry name" value="Protein_kinase_ATP_BS"/>
</dbReference>
<keyword evidence="1" id="KW-0808">Transferase</keyword>
<evidence type="ECO:0000256" key="4">
    <source>
        <dbReference type="ARBA" id="ARBA00022840"/>
    </source>
</evidence>
<keyword evidence="4 5" id="KW-0067">ATP-binding</keyword>
<sequence length="723" mass="78294">MARPRVIGDYVATQQIGAGSFAVVWKAYHKQQPNFHLAIKEIVTERLNKKLQESLRSEIAILRRTDHPNIIRLHDIVEAPNRIYLVLEYCAGGDLAAYIQRYGKVSEGTARHFMQQLGAGLQVLRNNNLIHRDLKPQNLLLSTDDNTAVLKIADFGFARLLQPQGMAETLCGSPLYMAPEILQSKKYDAKADLWSVGAILYQLVTGRPPFSGNNHLQLLQNIMKTNEVQFPEPLMAELHPDCIDMCRKLLRPNPVERLSFEEFFSHSFMESLRQVFSSLHLIDLPKSGRSNDLQATSSNSAATGDASENSQEEFFPFLLDDVQQGVVDGAASLSKPPLFSASPSSSLLLPPTGRSRTSLGTSPPSRLGLASRDHCDDKSKGALVDSIETLEREYVVVTADNLMMSLSASGVGQYPGKETGGSPQKIAYSPYMATTGSGGGVGSGGSNASVPSHSSQDSVGDRLEGPSLHPPTRLSSLKRCAQLVSNVANDKFEARHVLESVSIQLVCLAIWKEALRVCQAWAEAVGGGGRNFGVSEAGSDEVSAVNACSLMEREFTSAVERAEFLALHLSTIDAGAAMPDAMELIFQTALAVARAGAVDELMGNSSNAAVAYSKAASLLYFLVVEAAYLPIQPPLLLSPMDRHRLRRYADAVTARQHQCTAAASGGAHQDELLTEPVSQMTGEKDRNLSFSLTQLGYIRLPVQLGSSKEVWPDSAGEGVETTL</sequence>
<evidence type="ECO:0000256" key="5">
    <source>
        <dbReference type="PROSITE-ProRule" id="PRU10141"/>
    </source>
</evidence>
<dbReference type="PROSITE" id="PS50011">
    <property type="entry name" value="PROTEIN_KINASE_DOM"/>
    <property type="match status" value="1"/>
</dbReference>
<dbReference type="EMBL" id="CAXAQS010001017">
    <property type="protein sequence ID" value="CAK9254362.1"/>
    <property type="molecule type" value="Genomic_DNA"/>
</dbReference>
<feature type="compositionally biased region" description="Polar residues" evidence="6">
    <location>
        <begin position="447"/>
        <end position="458"/>
    </location>
</feature>
<dbReference type="Gene3D" id="1.10.510.10">
    <property type="entry name" value="Transferase(Phosphotransferase) domain 1"/>
    <property type="match status" value="1"/>
</dbReference>
<protein>
    <recommendedName>
        <fullName evidence="7">Protein kinase domain-containing protein</fullName>
    </recommendedName>
</protein>
<dbReference type="InterPro" id="IPR000719">
    <property type="entry name" value="Prot_kinase_dom"/>
</dbReference>
<dbReference type="Pfam" id="PF00069">
    <property type="entry name" value="Pkinase"/>
    <property type="match status" value="1"/>
</dbReference>
<dbReference type="PANTHER" id="PTHR24348:SF22">
    <property type="entry name" value="NON-SPECIFIC SERINE_THREONINE PROTEIN KINASE"/>
    <property type="match status" value="1"/>
</dbReference>
<feature type="domain" description="Protein kinase" evidence="7">
    <location>
        <begin position="10"/>
        <end position="269"/>
    </location>
</feature>
<keyword evidence="9" id="KW-1185">Reference proteome</keyword>
<reference evidence="8" key="1">
    <citation type="submission" date="2024-02" db="EMBL/GenBank/DDBJ databases">
        <authorList>
            <consortium name="ELIXIR-Norway"/>
            <consortium name="Elixir Norway"/>
        </authorList>
    </citation>
    <scope>NUCLEOTIDE SEQUENCE</scope>
</reference>
<dbReference type="InterPro" id="IPR045269">
    <property type="entry name" value="Atg1-like"/>
</dbReference>
<evidence type="ECO:0000256" key="2">
    <source>
        <dbReference type="ARBA" id="ARBA00022741"/>
    </source>
</evidence>
<feature type="compositionally biased region" description="Polar residues" evidence="6">
    <location>
        <begin position="354"/>
        <end position="364"/>
    </location>
</feature>
<evidence type="ECO:0000256" key="3">
    <source>
        <dbReference type="ARBA" id="ARBA00022777"/>
    </source>
</evidence>
<dbReference type="PANTHER" id="PTHR24348">
    <property type="entry name" value="SERINE/THREONINE-PROTEIN KINASE UNC-51-RELATED"/>
    <property type="match status" value="1"/>
</dbReference>
<feature type="binding site" evidence="5">
    <location>
        <position position="40"/>
    </location>
    <ligand>
        <name>ATP</name>
        <dbReference type="ChEBI" id="CHEBI:30616"/>
    </ligand>
</feature>